<organism evidence="1 2">
    <name type="scientific">Candidatus Zambryskibacteria bacterium RIFCSPHIGHO2_12_FULL_38_37</name>
    <dbReference type="NCBI Taxonomy" id="1802751"/>
    <lineage>
        <taxon>Bacteria</taxon>
        <taxon>Candidatus Zambryskiibacteriota</taxon>
    </lineage>
</organism>
<reference evidence="1 2" key="1">
    <citation type="journal article" date="2016" name="Nat. Commun.">
        <title>Thousands of microbial genomes shed light on interconnected biogeochemical processes in an aquifer system.</title>
        <authorList>
            <person name="Anantharaman K."/>
            <person name="Brown C.T."/>
            <person name="Hug L.A."/>
            <person name="Sharon I."/>
            <person name="Castelle C.J."/>
            <person name="Probst A.J."/>
            <person name="Thomas B.C."/>
            <person name="Singh A."/>
            <person name="Wilkins M.J."/>
            <person name="Karaoz U."/>
            <person name="Brodie E.L."/>
            <person name="Williams K.H."/>
            <person name="Hubbard S.S."/>
            <person name="Banfield J.F."/>
        </authorList>
    </citation>
    <scope>NUCLEOTIDE SEQUENCE [LARGE SCALE GENOMIC DNA]</scope>
</reference>
<comment type="caution">
    <text evidence="1">The sequence shown here is derived from an EMBL/GenBank/DDBJ whole genome shotgun (WGS) entry which is preliminary data.</text>
</comment>
<evidence type="ECO:0000313" key="1">
    <source>
        <dbReference type="EMBL" id="OHA97745.1"/>
    </source>
</evidence>
<accession>A0A1G2TKE0</accession>
<gene>
    <name evidence="1" type="ORF">A3E32_01040</name>
</gene>
<proteinExistence type="predicted"/>
<name>A0A1G2TKE0_9BACT</name>
<protein>
    <submittedName>
        <fullName evidence="1">Uncharacterized protein</fullName>
    </submittedName>
</protein>
<evidence type="ECO:0000313" key="2">
    <source>
        <dbReference type="Proteomes" id="UP000178530"/>
    </source>
</evidence>
<dbReference type="EMBL" id="MHVU01000039">
    <property type="protein sequence ID" value="OHA97745.1"/>
    <property type="molecule type" value="Genomic_DNA"/>
</dbReference>
<sequence length="84" mass="9593">MVKKKENKRETDTWKLDRGEDLYVIAGEPLPNGEIKAKYFFSNEIPLAVVGGEGMKRSIKVSYSSIANDNEQLLHFLYGKTRTQ</sequence>
<dbReference type="AlphaFoldDB" id="A0A1G2TKE0"/>
<dbReference type="Proteomes" id="UP000178530">
    <property type="component" value="Unassembled WGS sequence"/>
</dbReference>